<evidence type="ECO:0000313" key="8">
    <source>
        <dbReference type="EMBL" id="WVX65910.1"/>
    </source>
</evidence>
<evidence type="ECO:0000256" key="6">
    <source>
        <dbReference type="SAM" id="Phobius"/>
    </source>
</evidence>
<dbReference type="InterPro" id="IPR051048">
    <property type="entry name" value="Peptidase_S8/S53_subtilisin"/>
</dbReference>
<evidence type="ECO:0000256" key="1">
    <source>
        <dbReference type="ARBA" id="ARBA00011073"/>
    </source>
</evidence>
<sequence>MSRLISRIGYILFVVGWLVVIFKNNDLWNHFFAPTPLEVIGAQEAHSKNWRGKDVIVAVLDEGFDLEHLGLKSQTLPYRYNTDDRLPYADTSVIYKNGHYEFQSHGTHVSGIILGNASGKFKGVAPDAKLIPIKIGGRGGEKSLVRGLNLAQKSPAHIVNISMQLSFSGRWISPDVAQALVDLAQSGKITRVTQFAAKGWESKRKT</sequence>
<keyword evidence="2" id="KW-0645">Protease</keyword>
<keyword evidence="3" id="KW-0378">Hydrolase</keyword>
<evidence type="ECO:0000259" key="7">
    <source>
        <dbReference type="Pfam" id="PF00082"/>
    </source>
</evidence>
<gene>
    <name evidence="8" type="ORF">Bealeia1_00076</name>
</gene>
<dbReference type="InterPro" id="IPR015500">
    <property type="entry name" value="Peptidase_S8_subtilisin-rel"/>
</dbReference>
<dbReference type="SUPFAM" id="SSF52743">
    <property type="entry name" value="Subtilisin-like"/>
    <property type="match status" value="1"/>
</dbReference>
<organism evidence="8 9">
    <name type="scientific">Candidatus Bealeia paramacronuclearis</name>
    <dbReference type="NCBI Taxonomy" id="1921001"/>
    <lineage>
        <taxon>Bacteria</taxon>
        <taxon>Pseudomonadati</taxon>
        <taxon>Pseudomonadota</taxon>
        <taxon>Alphaproteobacteria</taxon>
        <taxon>Holosporales</taxon>
        <taxon>Holosporaceae</taxon>
        <taxon>Candidatus Bealeia</taxon>
    </lineage>
</organism>
<feature type="domain" description="Peptidase S8/S53" evidence="7">
    <location>
        <begin position="52"/>
        <end position="164"/>
    </location>
</feature>
<reference evidence="8 9" key="1">
    <citation type="journal article" date="2024" name="Environ. Microbiol.">
        <title>Novel evolutionary insights on the interactions of the Holosporales (Alphaproteobacteria) with eukaryotic hosts from comparative genomics.</title>
        <authorList>
            <person name="Giovannini M."/>
            <person name="Petroni G."/>
            <person name="Castelli M."/>
        </authorList>
    </citation>
    <scope>NUCLEOTIDE SEQUENCE [LARGE SCALE GENOMIC DNA]</scope>
    <source>
        <strain evidence="8 9">US_Bl 15I1</strain>
    </source>
</reference>
<comment type="similarity">
    <text evidence="1 5">Belongs to the peptidase S8 family.</text>
</comment>
<dbReference type="Gene3D" id="3.40.50.200">
    <property type="entry name" value="Peptidase S8/S53 domain"/>
    <property type="match status" value="1"/>
</dbReference>
<dbReference type="PROSITE" id="PS00137">
    <property type="entry name" value="SUBTILASE_HIS"/>
    <property type="match status" value="1"/>
</dbReference>
<evidence type="ECO:0000313" key="9">
    <source>
        <dbReference type="Proteomes" id="UP001330434"/>
    </source>
</evidence>
<evidence type="ECO:0000256" key="5">
    <source>
        <dbReference type="PROSITE-ProRule" id="PRU01240"/>
    </source>
</evidence>
<dbReference type="PRINTS" id="PR00723">
    <property type="entry name" value="SUBTILISIN"/>
</dbReference>
<keyword evidence="4" id="KW-0720">Serine protease</keyword>
<dbReference type="PROSITE" id="PS51892">
    <property type="entry name" value="SUBTILASE"/>
    <property type="match status" value="1"/>
</dbReference>
<dbReference type="EMBL" id="CP133270">
    <property type="protein sequence ID" value="WVX65910.1"/>
    <property type="molecule type" value="Genomic_DNA"/>
</dbReference>
<dbReference type="RefSeq" id="WP_331256479.1">
    <property type="nucleotide sequence ID" value="NZ_CP133270.1"/>
</dbReference>
<accession>A0ABZ2C399</accession>
<keyword evidence="6" id="KW-0472">Membrane</keyword>
<dbReference type="Pfam" id="PF00082">
    <property type="entry name" value="Peptidase_S8"/>
    <property type="match status" value="1"/>
</dbReference>
<proteinExistence type="inferred from homology"/>
<evidence type="ECO:0000256" key="2">
    <source>
        <dbReference type="ARBA" id="ARBA00022670"/>
    </source>
</evidence>
<dbReference type="Proteomes" id="UP001330434">
    <property type="component" value="Chromosome"/>
</dbReference>
<evidence type="ECO:0000256" key="3">
    <source>
        <dbReference type="ARBA" id="ARBA00022801"/>
    </source>
</evidence>
<dbReference type="PANTHER" id="PTHR43399">
    <property type="entry name" value="SUBTILISIN-RELATED"/>
    <property type="match status" value="1"/>
</dbReference>
<keyword evidence="9" id="KW-1185">Reference proteome</keyword>
<feature type="transmembrane region" description="Helical" evidence="6">
    <location>
        <begin position="6"/>
        <end position="22"/>
    </location>
</feature>
<name>A0ABZ2C399_9PROT</name>
<keyword evidence="6" id="KW-0812">Transmembrane</keyword>
<dbReference type="InterPro" id="IPR000209">
    <property type="entry name" value="Peptidase_S8/S53_dom"/>
</dbReference>
<dbReference type="InterPro" id="IPR022398">
    <property type="entry name" value="Peptidase_S8_His-AS"/>
</dbReference>
<comment type="caution">
    <text evidence="5">Lacks conserved residue(s) required for the propagation of feature annotation.</text>
</comment>
<dbReference type="PANTHER" id="PTHR43399:SF4">
    <property type="entry name" value="CELL WALL-ASSOCIATED PROTEASE"/>
    <property type="match status" value="1"/>
</dbReference>
<keyword evidence="6" id="KW-1133">Transmembrane helix</keyword>
<dbReference type="InterPro" id="IPR036852">
    <property type="entry name" value="Peptidase_S8/S53_dom_sf"/>
</dbReference>
<evidence type="ECO:0000256" key="4">
    <source>
        <dbReference type="ARBA" id="ARBA00022825"/>
    </source>
</evidence>
<protein>
    <submittedName>
        <fullName evidence="8">S8 family peptidase</fullName>
    </submittedName>
</protein>